<dbReference type="OrthoDB" id="40809at10239"/>
<protein>
    <submittedName>
        <fullName evidence="1">Uncharacterized protein</fullName>
    </submittedName>
</protein>
<accession>A0A1B2IAC8</accession>
<evidence type="ECO:0000313" key="1">
    <source>
        <dbReference type="EMBL" id="ANZ48233.1"/>
    </source>
</evidence>
<keyword evidence="2" id="KW-1185">Reference proteome</keyword>
<evidence type="ECO:0000313" key="2">
    <source>
        <dbReference type="Proteomes" id="UP000202181"/>
    </source>
</evidence>
<gene>
    <name evidence="1" type="ORF">ASESINO_220</name>
</gene>
<dbReference type="KEGG" id="vg:29057170"/>
<dbReference type="GeneID" id="29057170"/>
<reference evidence="1" key="1">
    <citation type="submission" date="2016-06" db="EMBL/GenBank/DDBJ databases">
        <authorList>
            <person name="Berg J.A."/>
            <person name="Hyde J.R."/>
            <person name="Breakwell D.P."/>
            <person name="Hope S."/>
            <person name="Grose J.H."/>
        </authorList>
    </citation>
    <scope>NUCLEOTIDE SEQUENCE [LARGE SCALE GENOMIC DNA]</scope>
</reference>
<dbReference type="EMBL" id="KX397364">
    <property type="protein sequence ID" value="ANZ48233.1"/>
    <property type="molecule type" value="Genomic_DNA"/>
</dbReference>
<dbReference type="Proteomes" id="UP000202181">
    <property type="component" value="Segment"/>
</dbReference>
<sequence length="397" mass="44420">MKFPISVLNDLAKKLRSREVAGRYDELTAYSNALIHQNHSGNNPFQASNFTLEQFQILAGHSDLENYIPLPYARTHICGPSKTLQFNDLPPIVLEEDTDFFGIDFGMSSAPRWSIVAQGDDDKWYMLANENPHFFEPGELTRVVEAPDSAVRVGHAHIFSGHVAYELKNWPAVSLVLGDNQHPGVEITRHLAPMHLEPELDDDADNATDEAIGDDRESAPRAECEQVSNINFSKLLAAPESLLPFTISRETTWQDFVDYCQQNLLNHWDFTYKVPHDEDDTDAETADEAPAQPKRDQALILETLQDIERTFVAGDVFEALGVKVPAEVTPVSVANVIGRLMTVENETVEVQLDEDEMQAQAKVMKVLNIEAIVKEVKELAKSKRTPKNIKAIAAKYA</sequence>
<name>A0A1B2IAC8_9CAUD</name>
<dbReference type="RefSeq" id="YP_009290838.1">
    <property type="nucleotide sequence ID" value="NC_031107.2"/>
</dbReference>
<proteinExistence type="predicted"/>
<organism evidence="1 2">
    <name type="scientific">Erwinia phage vB_EamM_Asesino</name>
    <dbReference type="NCBI Taxonomy" id="1883370"/>
    <lineage>
        <taxon>Viruses</taxon>
        <taxon>Duplodnaviria</taxon>
        <taxon>Heunggongvirae</taxon>
        <taxon>Uroviricota</taxon>
        <taxon>Caudoviricetes</taxon>
        <taxon>Chimalliviridae</taxon>
        <taxon>Erskinevirus</taxon>
        <taxon>Erskinevirus asesino</taxon>
    </lineage>
</organism>